<evidence type="ECO:0000256" key="8">
    <source>
        <dbReference type="ARBA" id="ARBA00031306"/>
    </source>
</evidence>
<evidence type="ECO:0000313" key="14">
    <source>
        <dbReference type="EMBL" id="TXJ99631.1"/>
    </source>
</evidence>
<dbReference type="PANTHER" id="PTHR30040:SF2">
    <property type="entry name" value="FAD:PROTEIN FMN TRANSFERASE"/>
    <property type="match status" value="1"/>
</dbReference>
<dbReference type="PIRSF" id="PIRSF006268">
    <property type="entry name" value="ApbE"/>
    <property type="match status" value="1"/>
</dbReference>
<evidence type="ECO:0000256" key="3">
    <source>
        <dbReference type="ARBA" id="ARBA00022630"/>
    </source>
</evidence>
<dbReference type="Proteomes" id="UP000266691">
    <property type="component" value="Unassembled WGS sequence"/>
</dbReference>
<evidence type="ECO:0000313" key="16">
    <source>
        <dbReference type="Proteomes" id="UP000321621"/>
    </source>
</evidence>
<proteinExistence type="inferred from homology"/>
<feature type="binding site" evidence="11">
    <location>
        <position position="185"/>
    </location>
    <ligand>
        <name>Mg(2+)</name>
        <dbReference type="ChEBI" id="CHEBI:18420"/>
    </ligand>
</feature>
<sequence>MFKLKNILFSAALFLLVISAYAGRSNETLSDTTSQLQVFQRTLKLMGSRFDLTVVAENQAKGDEYMDLAIAEITRIERLISSWDPNSQTSMINKNAGVSPVKVDRELFNLIERAIKISKLTQGAFDISYASMDRIWKFDGSVMEMPSEEAIKQSVAKVGYQNILLDPENGTVFLKKEGMKIGFGAIGKGYAADMAKALLLKHGVTSGIINASGDLNAWGTQPDGKDWMVAIVNPLNKNKVFSWLPVRDQAVVTSGNYEKFIILNGERYTHIIDPRTGYPSKGVRSATIFTKNAELADALATSIFVMGVETGVDFVNQLKGVECIIVDDDNKIITSENIALKGIETQSK</sequence>
<feature type="signal peptide" evidence="12">
    <location>
        <begin position="1"/>
        <end position="22"/>
    </location>
</feature>
<keyword evidence="3 10" id="KW-0285">Flavoprotein</keyword>
<evidence type="ECO:0000256" key="9">
    <source>
        <dbReference type="ARBA" id="ARBA00048540"/>
    </source>
</evidence>
<evidence type="ECO:0000256" key="5">
    <source>
        <dbReference type="ARBA" id="ARBA00022723"/>
    </source>
</evidence>
<organism evidence="13 15">
    <name type="scientific">Flagellimonas pelagia</name>
    <dbReference type="NCBI Taxonomy" id="2306998"/>
    <lineage>
        <taxon>Bacteria</taxon>
        <taxon>Pseudomonadati</taxon>
        <taxon>Bacteroidota</taxon>
        <taxon>Flavobacteriia</taxon>
        <taxon>Flavobacteriales</taxon>
        <taxon>Flavobacteriaceae</taxon>
        <taxon>Flagellimonas</taxon>
    </lineage>
</organism>
<keyword evidence="6 10" id="KW-0274">FAD</keyword>
<protein>
    <recommendedName>
        <fullName evidence="2 10">FAD:protein FMN transferase</fullName>
        <ecNumber evidence="1 10">2.7.1.180</ecNumber>
    </recommendedName>
    <alternativeName>
        <fullName evidence="8 10">Flavin transferase</fullName>
    </alternativeName>
</protein>
<evidence type="ECO:0000313" key="13">
    <source>
        <dbReference type="EMBL" id="RIV46747.1"/>
    </source>
</evidence>
<dbReference type="AlphaFoldDB" id="A0A3A1NRJ2"/>
<dbReference type="InterPro" id="IPR024932">
    <property type="entry name" value="ApbE"/>
</dbReference>
<dbReference type="EC" id="2.7.1.180" evidence="1 10"/>
<reference evidence="13 15" key="1">
    <citation type="submission" date="2018-08" db="EMBL/GenBank/DDBJ databases">
        <title>Proposal of Muricauda 72 sp.nov. and Muricauda NH166 sp.nov., isolated from seawater.</title>
        <authorList>
            <person name="Cheng H."/>
            <person name="Wu Y.-H."/>
            <person name="Guo L.-L."/>
            <person name="Xu X.-W."/>
        </authorList>
    </citation>
    <scope>NUCLEOTIDE SEQUENCE [LARGE SCALE GENOMIC DNA]</scope>
    <source>
        <strain evidence="13 15">72</strain>
    </source>
</reference>
<dbReference type="EMBL" id="VNWK01000009">
    <property type="protein sequence ID" value="TXJ99631.1"/>
    <property type="molecule type" value="Genomic_DNA"/>
</dbReference>
<evidence type="ECO:0000256" key="11">
    <source>
        <dbReference type="PIRSR" id="PIRSR006268-2"/>
    </source>
</evidence>
<dbReference type="GO" id="GO:0016740">
    <property type="term" value="F:transferase activity"/>
    <property type="evidence" value="ECO:0007669"/>
    <property type="project" value="UniProtKB-UniRule"/>
</dbReference>
<dbReference type="EMBL" id="QXFI01000009">
    <property type="protein sequence ID" value="RIV46747.1"/>
    <property type="molecule type" value="Genomic_DNA"/>
</dbReference>
<dbReference type="Pfam" id="PF02424">
    <property type="entry name" value="ApbE"/>
    <property type="match status" value="1"/>
</dbReference>
<keyword evidence="5 10" id="KW-0479">Metal-binding</keyword>
<comment type="caution">
    <text evidence="13">The sequence shown here is derived from an EMBL/GenBank/DDBJ whole genome shotgun (WGS) entry which is preliminary data.</text>
</comment>
<evidence type="ECO:0000256" key="4">
    <source>
        <dbReference type="ARBA" id="ARBA00022679"/>
    </source>
</evidence>
<name>A0A3A1NRJ2_9FLAO</name>
<reference evidence="14 16" key="2">
    <citation type="submission" date="2019-07" db="EMBL/GenBank/DDBJ databases">
        <title>Draft genome of two Muricauda strains isolated from deep sea.</title>
        <authorList>
            <person name="Sun C."/>
        </authorList>
    </citation>
    <scope>NUCLEOTIDE SEQUENCE [LARGE SCALE GENOMIC DNA]</scope>
    <source>
        <strain evidence="14 16">72</strain>
    </source>
</reference>
<feature type="chain" id="PRO_5039948268" description="FAD:protein FMN transferase" evidence="12">
    <location>
        <begin position="23"/>
        <end position="348"/>
    </location>
</feature>
<accession>A0A3A1NRJ2</accession>
<keyword evidence="4 10" id="KW-0808">Transferase</keyword>
<evidence type="ECO:0000256" key="2">
    <source>
        <dbReference type="ARBA" id="ARBA00016337"/>
    </source>
</evidence>
<dbReference type="Gene3D" id="3.10.520.10">
    <property type="entry name" value="ApbE-like domains"/>
    <property type="match status" value="1"/>
</dbReference>
<evidence type="ECO:0000256" key="12">
    <source>
        <dbReference type="SAM" id="SignalP"/>
    </source>
</evidence>
<dbReference type="RefSeq" id="WP_119645916.1">
    <property type="nucleotide sequence ID" value="NZ_QXFI01000009.1"/>
</dbReference>
<dbReference type="PANTHER" id="PTHR30040">
    <property type="entry name" value="THIAMINE BIOSYNTHESIS LIPOPROTEIN APBE"/>
    <property type="match status" value="1"/>
</dbReference>
<dbReference type="SUPFAM" id="SSF143631">
    <property type="entry name" value="ApbE-like"/>
    <property type="match status" value="1"/>
</dbReference>
<evidence type="ECO:0000256" key="10">
    <source>
        <dbReference type="PIRNR" id="PIRNR006268"/>
    </source>
</evidence>
<keyword evidence="12" id="KW-0732">Signal</keyword>
<dbReference type="GO" id="GO:0046872">
    <property type="term" value="F:metal ion binding"/>
    <property type="evidence" value="ECO:0007669"/>
    <property type="project" value="UniProtKB-UniRule"/>
</dbReference>
<comment type="similarity">
    <text evidence="10">Belongs to the ApbE family.</text>
</comment>
<evidence type="ECO:0000256" key="6">
    <source>
        <dbReference type="ARBA" id="ARBA00022827"/>
    </source>
</evidence>
<dbReference type="Proteomes" id="UP000321621">
    <property type="component" value="Unassembled WGS sequence"/>
</dbReference>
<dbReference type="OrthoDB" id="9778595at2"/>
<evidence type="ECO:0000313" key="15">
    <source>
        <dbReference type="Proteomes" id="UP000266691"/>
    </source>
</evidence>
<comment type="catalytic activity">
    <reaction evidence="9 10">
        <text>L-threonyl-[protein] + FAD = FMN-L-threonyl-[protein] + AMP + H(+)</text>
        <dbReference type="Rhea" id="RHEA:36847"/>
        <dbReference type="Rhea" id="RHEA-COMP:11060"/>
        <dbReference type="Rhea" id="RHEA-COMP:11061"/>
        <dbReference type="ChEBI" id="CHEBI:15378"/>
        <dbReference type="ChEBI" id="CHEBI:30013"/>
        <dbReference type="ChEBI" id="CHEBI:57692"/>
        <dbReference type="ChEBI" id="CHEBI:74257"/>
        <dbReference type="ChEBI" id="CHEBI:456215"/>
        <dbReference type="EC" id="2.7.1.180"/>
    </reaction>
</comment>
<feature type="binding site" evidence="11">
    <location>
        <position position="301"/>
    </location>
    <ligand>
        <name>Mg(2+)</name>
        <dbReference type="ChEBI" id="CHEBI:18420"/>
    </ligand>
</feature>
<gene>
    <name evidence="13" type="ORF">D2V05_01965</name>
    <name evidence="14" type="ORF">FQ017_01950</name>
</gene>
<dbReference type="InterPro" id="IPR003374">
    <property type="entry name" value="ApbE-like_sf"/>
</dbReference>
<keyword evidence="7 10" id="KW-0460">Magnesium</keyword>
<evidence type="ECO:0000256" key="7">
    <source>
        <dbReference type="ARBA" id="ARBA00022842"/>
    </source>
</evidence>
<comment type="cofactor">
    <cofactor evidence="11">
        <name>Mg(2+)</name>
        <dbReference type="ChEBI" id="CHEBI:18420"/>
    </cofactor>
    <cofactor evidence="11">
        <name>Mn(2+)</name>
        <dbReference type="ChEBI" id="CHEBI:29035"/>
    </cofactor>
    <text evidence="11">Magnesium. Can also use manganese.</text>
</comment>
<keyword evidence="16" id="KW-1185">Reference proteome</keyword>
<evidence type="ECO:0000256" key="1">
    <source>
        <dbReference type="ARBA" id="ARBA00011955"/>
    </source>
</evidence>
<feature type="binding site" evidence="11">
    <location>
        <position position="297"/>
    </location>
    <ligand>
        <name>Mg(2+)</name>
        <dbReference type="ChEBI" id="CHEBI:18420"/>
    </ligand>
</feature>